<evidence type="ECO:0000313" key="3">
    <source>
        <dbReference type="EMBL" id="KAG1565671.1"/>
    </source>
</evidence>
<keyword evidence="4" id="KW-1185">Reference proteome</keyword>
<protein>
    <recommendedName>
        <fullName evidence="2">DUF7721 domain-containing protein</fullName>
    </recommendedName>
</protein>
<organism evidence="3 4">
    <name type="scientific">Rhizopus delemar</name>
    <dbReference type="NCBI Taxonomy" id="936053"/>
    <lineage>
        <taxon>Eukaryota</taxon>
        <taxon>Fungi</taxon>
        <taxon>Fungi incertae sedis</taxon>
        <taxon>Mucoromycota</taxon>
        <taxon>Mucoromycotina</taxon>
        <taxon>Mucoromycetes</taxon>
        <taxon>Mucorales</taxon>
        <taxon>Mucorineae</taxon>
        <taxon>Rhizopodaceae</taxon>
        <taxon>Rhizopus</taxon>
    </lineage>
</organism>
<dbReference type="OMA" id="KFTQGET"/>
<gene>
    <name evidence="3" type="ORF">G6F50_009852</name>
</gene>
<proteinExistence type="predicted"/>
<dbReference type="Pfam" id="PF24845">
    <property type="entry name" value="DUF7721"/>
    <property type="match status" value="1"/>
</dbReference>
<dbReference type="Proteomes" id="UP000740926">
    <property type="component" value="Unassembled WGS sequence"/>
</dbReference>
<comment type="caution">
    <text evidence="3">The sequence shown here is derived from an EMBL/GenBank/DDBJ whole genome shotgun (WGS) entry which is preliminary data.</text>
</comment>
<dbReference type="EMBL" id="JAANIU010002022">
    <property type="protein sequence ID" value="KAG1565671.1"/>
    <property type="molecule type" value="Genomic_DNA"/>
</dbReference>
<evidence type="ECO:0000259" key="2">
    <source>
        <dbReference type="Pfam" id="PF24845"/>
    </source>
</evidence>
<feature type="compositionally biased region" description="Basic and acidic residues" evidence="1">
    <location>
        <begin position="52"/>
        <end position="61"/>
    </location>
</feature>
<dbReference type="PANTHER" id="PTHR39477">
    <property type="entry name" value="CHROMOSOME 8, WHOLE GENOME SHOTGUN SEQUENCE"/>
    <property type="match status" value="1"/>
</dbReference>
<reference evidence="3 4" key="1">
    <citation type="journal article" date="2020" name="Microb. Genom.">
        <title>Genetic diversity of clinical and environmental Mucorales isolates obtained from an investigation of mucormycosis cases among solid organ transplant recipients.</title>
        <authorList>
            <person name="Nguyen M.H."/>
            <person name="Kaul D."/>
            <person name="Muto C."/>
            <person name="Cheng S.J."/>
            <person name="Richter R.A."/>
            <person name="Bruno V.M."/>
            <person name="Liu G."/>
            <person name="Beyhan S."/>
            <person name="Sundermann A.J."/>
            <person name="Mounaud S."/>
            <person name="Pasculle A.W."/>
            <person name="Nierman W.C."/>
            <person name="Driscoll E."/>
            <person name="Cumbie R."/>
            <person name="Clancy C.J."/>
            <person name="Dupont C.L."/>
        </authorList>
    </citation>
    <scope>NUCLEOTIDE SEQUENCE [LARGE SCALE GENOMIC DNA]</scope>
    <source>
        <strain evidence="3 4">GL24</strain>
    </source>
</reference>
<dbReference type="InterPro" id="IPR056138">
    <property type="entry name" value="DUF7721"/>
</dbReference>
<feature type="region of interest" description="Disordered" evidence="1">
    <location>
        <begin position="1"/>
        <end position="94"/>
    </location>
</feature>
<name>A0A9P6YX53_9FUNG</name>
<evidence type="ECO:0000256" key="1">
    <source>
        <dbReference type="SAM" id="MobiDB-lite"/>
    </source>
</evidence>
<dbReference type="AlphaFoldDB" id="A0A9P6YX53"/>
<feature type="domain" description="DUF7721" evidence="2">
    <location>
        <begin position="27"/>
        <end position="109"/>
    </location>
</feature>
<dbReference type="PANTHER" id="PTHR39477:SF1">
    <property type="entry name" value="BETA-FLANKING PROTEIN"/>
    <property type="match status" value="1"/>
</dbReference>
<accession>A0A9P6YX53</accession>
<feature type="compositionally biased region" description="Polar residues" evidence="1">
    <location>
        <begin position="1"/>
        <end position="11"/>
    </location>
</feature>
<feature type="compositionally biased region" description="Polar residues" evidence="1">
    <location>
        <begin position="76"/>
        <end position="87"/>
    </location>
</feature>
<sequence length="206" mass="21172">MSYGEASSYQGAQEYPKPETSQISRFAKQHAEYDDDDDDDNGVFAQAFHKVINREDDRKEVDEDEARQAANAHDQIYNQNGGQPTQEHSSRDLGSAAAMQAFKMFSGGGGGSSGGGSSQLIGLAMGEAQKLFKAQGGSGGNANQAEMLQAAAAMAMKLLMTQQKGGSGGGSGGLDAVMGILGSLGGGNAQKQQSSGGIAGMLGKLL</sequence>
<evidence type="ECO:0000313" key="4">
    <source>
        <dbReference type="Proteomes" id="UP000740926"/>
    </source>
</evidence>